<evidence type="ECO:0000256" key="1">
    <source>
        <dbReference type="ARBA" id="ARBA00004496"/>
    </source>
</evidence>
<evidence type="ECO:0000259" key="7">
    <source>
        <dbReference type="PROSITE" id="PS50908"/>
    </source>
</evidence>
<dbReference type="InterPro" id="IPR023582">
    <property type="entry name" value="Impact"/>
</dbReference>
<dbReference type="Gene3D" id="3.30.230.30">
    <property type="entry name" value="Impact, N-terminal domain"/>
    <property type="match status" value="1"/>
</dbReference>
<evidence type="ECO:0000256" key="5">
    <source>
        <dbReference type="ARBA" id="ARBA00022845"/>
    </source>
</evidence>
<dbReference type="InterPro" id="IPR036956">
    <property type="entry name" value="Impact_N_sf"/>
</dbReference>
<keyword evidence="4" id="KW-0678">Repressor</keyword>
<dbReference type="PANTHER" id="PTHR16301">
    <property type="entry name" value="IMPACT-RELATED"/>
    <property type="match status" value="1"/>
</dbReference>
<comment type="similarity">
    <text evidence="2">Belongs to the IMPACT family.</text>
</comment>
<comment type="subcellular location">
    <subcellularLocation>
        <location evidence="1">Cytoplasm</location>
    </subcellularLocation>
</comment>
<protein>
    <recommendedName>
        <fullName evidence="7">RWD domain-containing protein</fullName>
    </recommendedName>
</protein>
<keyword evidence="5" id="KW-0810">Translation regulation</keyword>
<reference evidence="8 9" key="1">
    <citation type="submission" date="2023-10" db="EMBL/GenBank/DDBJ databases">
        <title>Genomes of two closely related lineages of the louse Polyplax serrata with different host specificities.</title>
        <authorList>
            <person name="Martinu J."/>
            <person name="Tarabai H."/>
            <person name="Stefka J."/>
            <person name="Hypsa V."/>
        </authorList>
    </citation>
    <scope>NUCLEOTIDE SEQUENCE [LARGE SCALE GENOMIC DNA]</scope>
    <source>
        <strain evidence="8">HR10_N</strain>
    </source>
</reference>
<dbReference type="PROSITE" id="PS50908">
    <property type="entry name" value="RWD"/>
    <property type="match status" value="1"/>
</dbReference>
<proteinExistence type="inferred from homology"/>
<comment type="caution">
    <text evidence="8">The sequence shown here is derived from an EMBL/GenBank/DDBJ whole genome shotgun (WGS) entry which is preliminary data.</text>
</comment>
<dbReference type="AlphaFoldDB" id="A0AAN8PCG0"/>
<dbReference type="Pfam" id="PF05773">
    <property type="entry name" value="RWD"/>
    <property type="match status" value="1"/>
</dbReference>
<gene>
    <name evidence="8" type="ORF">RUM43_009229</name>
</gene>
<dbReference type="EMBL" id="JAWJWE010000038">
    <property type="protein sequence ID" value="KAK6623377.1"/>
    <property type="molecule type" value="Genomic_DNA"/>
</dbReference>
<accession>A0AAN8PCG0</accession>
<dbReference type="GO" id="GO:0140469">
    <property type="term" value="P:GCN2-mediated signaling"/>
    <property type="evidence" value="ECO:0007669"/>
    <property type="project" value="TreeGrafter"/>
</dbReference>
<feature type="domain" description="RWD" evidence="7">
    <location>
        <begin position="18"/>
        <end position="116"/>
    </location>
</feature>
<keyword evidence="3" id="KW-0963">Cytoplasm</keyword>
<evidence type="ECO:0000256" key="2">
    <source>
        <dbReference type="ARBA" id="ARBA00007665"/>
    </source>
</evidence>
<dbReference type="InterPro" id="IPR006575">
    <property type="entry name" value="RWD_dom"/>
</dbReference>
<dbReference type="SUPFAM" id="SSF54211">
    <property type="entry name" value="Ribosomal protein S5 domain 2-like"/>
    <property type="match status" value="1"/>
</dbReference>
<name>A0AAN8PCG0_POLSC</name>
<evidence type="ECO:0000313" key="8">
    <source>
        <dbReference type="EMBL" id="KAK6623377.1"/>
    </source>
</evidence>
<organism evidence="8 9">
    <name type="scientific">Polyplax serrata</name>
    <name type="common">Common mouse louse</name>
    <dbReference type="NCBI Taxonomy" id="468196"/>
    <lineage>
        <taxon>Eukaryota</taxon>
        <taxon>Metazoa</taxon>
        <taxon>Ecdysozoa</taxon>
        <taxon>Arthropoda</taxon>
        <taxon>Hexapoda</taxon>
        <taxon>Insecta</taxon>
        <taxon>Pterygota</taxon>
        <taxon>Neoptera</taxon>
        <taxon>Paraneoptera</taxon>
        <taxon>Psocodea</taxon>
        <taxon>Troctomorpha</taxon>
        <taxon>Phthiraptera</taxon>
        <taxon>Anoplura</taxon>
        <taxon>Polyplacidae</taxon>
        <taxon>Polyplax</taxon>
    </lineage>
</organism>
<dbReference type="CDD" id="cd23821">
    <property type="entry name" value="RWD_IMPACT"/>
    <property type="match status" value="1"/>
</dbReference>
<dbReference type="Gene3D" id="3.10.110.10">
    <property type="entry name" value="Ubiquitin Conjugating Enzyme"/>
    <property type="match status" value="1"/>
</dbReference>
<keyword evidence="6" id="KW-0346">Stress response</keyword>
<dbReference type="InterPro" id="IPR001498">
    <property type="entry name" value="Impact_N"/>
</dbReference>
<dbReference type="Proteomes" id="UP001372834">
    <property type="component" value="Unassembled WGS sequence"/>
</dbReference>
<sequence length="276" mass="30638">MVSVGVTDVGKCLEAQIEEIEVLCSIYGDDWKTENEGDRSYNMEIKEAGFTVTLYVTLPDTYPYKSPPTYILLAPEIDGRQKVILGNQLDEVYLQNIGQPVLFQWIDKIKEFLSSLESSSATPQGSLETAADDCKAPVVEATVSSIEICHGEQITDRKSTFQGHAATVLSINDVRQVLNELQKNKKIAKATHNIYAYRICHGGNNFIQDCDDDGEVNAGGRLLHLLQILNARNVLVVVSRWYGGILLGPVRFQHINNAARQVLEQAGLLNETKKKT</sequence>
<dbReference type="SMART" id="SM00591">
    <property type="entry name" value="RWD"/>
    <property type="match status" value="1"/>
</dbReference>
<dbReference type="GO" id="GO:0006446">
    <property type="term" value="P:regulation of translational initiation"/>
    <property type="evidence" value="ECO:0007669"/>
    <property type="project" value="TreeGrafter"/>
</dbReference>
<evidence type="ECO:0000256" key="3">
    <source>
        <dbReference type="ARBA" id="ARBA00022490"/>
    </source>
</evidence>
<dbReference type="GO" id="GO:0005737">
    <property type="term" value="C:cytoplasm"/>
    <property type="evidence" value="ECO:0007669"/>
    <property type="project" value="UniProtKB-SubCell"/>
</dbReference>
<dbReference type="Pfam" id="PF01205">
    <property type="entry name" value="Impact_N"/>
    <property type="match status" value="1"/>
</dbReference>
<dbReference type="InterPro" id="IPR020568">
    <property type="entry name" value="Ribosomal_Su5_D2-typ_SF"/>
</dbReference>
<dbReference type="SUPFAM" id="SSF54495">
    <property type="entry name" value="UBC-like"/>
    <property type="match status" value="1"/>
</dbReference>
<evidence type="ECO:0000313" key="9">
    <source>
        <dbReference type="Proteomes" id="UP001372834"/>
    </source>
</evidence>
<dbReference type="PANTHER" id="PTHR16301:SF25">
    <property type="entry name" value="PROTEIN IMPACT"/>
    <property type="match status" value="1"/>
</dbReference>
<evidence type="ECO:0000256" key="6">
    <source>
        <dbReference type="ARBA" id="ARBA00023016"/>
    </source>
</evidence>
<dbReference type="InterPro" id="IPR016135">
    <property type="entry name" value="UBQ-conjugating_enzyme/RWD"/>
</dbReference>
<evidence type="ECO:0000256" key="4">
    <source>
        <dbReference type="ARBA" id="ARBA00022491"/>
    </source>
</evidence>